<dbReference type="EMBL" id="QHJG01000017">
    <property type="protein sequence ID" value="PWY55532.1"/>
    <property type="molecule type" value="Genomic_DNA"/>
</dbReference>
<evidence type="ECO:0000313" key="4">
    <source>
        <dbReference type="EMBL" id="RUR21460.1"/>
    </source>
</evidence>
<dbReference type="PROSITE" id="PS51257">
    <property type="entry name" value="PROKAR_LIPOPROTEIN"/>
    <property type="match status" value="1"/>
</dbReference>
<evidence type="ECO:0000256" key="1">
    <source>
        <dbReference type="SAM" id="SignalP"/>
    </source>
</evidence>
<dbReference type="RefSeq" id="WP_110142789.1">
    <property type="nucleotide sequence ID" value="NZ_QHJG01000017.1"/>
</dbReference>
<evidence type="ECO:0000313" key="2">
    <source>
        <dbReference type="EMBL" id="PWY54568.1"/>
    </source>
</evidence>
<feature type="signal peptide" evidence="1">
    <location>
        <begin position="1"/>
        <end position="21"/>
    </location>
</feature>
<dbReference type="Proteomes" id="UP000247152">
    <property type="component" value="Unassembled WGS sequence"/>
</dbReference>
<dbReference type="AlphaFoldDB" id="A0A317TZW2"/>
<keyword evidence="1" id="KW-0732">Signal</keyword>
<evidence type="ECO:0000313" key="3">
    <source>
        <dbReference type="EMBL" id="PWY55532.1"/>
    </source>
</evidence>
<evidence type="ECO:0000313" key="5">
    <source>
        <dbReference type="Proteomes" id="UP000247152"/>
    </source>
</evidence>
<dbReference type="EMBL" id="QHJG01000031">
    <property type="protein sequence ID" value="PWY54568.1"/>
    <property type="molecule type" value="Genomic_DNA"/>
</dbReference>
<comment type="caution">
    <text evidence="2">The sequence shown here is derived from an EMBL/GenBank/DDBJ whole genome shotgun (WGS) entry which is preliminary data.</text>
</comment>
<name>A0A317TZW2_9GAMM</name>
<protein>
    <submittedName>
        <fullName evidence="2">Uncharacterized protein</fullName>
    </submittedName>
</protein>
<reference evidence="4 6" key="2">
    <citation type="submission" date="2018-12" db="EMBL/GenBank/DDBJ databases">
        <title>Legionella sp,whole genome shotgun sequence.</title>
        <authorList>
            <person name="Wu H."/>
        </authorList>
    </citation>
    <scope>NUCLEOTIDE SEQUENCE [LARGE SCALE GENOMIC DNA]</scope>
    <source>
        <strain evidence="4">Km489</strain>
        <strain evidence="6">km489</strain>
    </source>
</reference>
<reference evidence="2 5" key="1">
    <citation type="submission" date="2018-05" db="EMBL/GenBank/DDBJ databases">
        <title>Legionella qingyii sp.nov., whole genome shotgun sequence.</title>
        <authorList>
            <person name="Wu H."/>
            <person name="Zhu Q."/>
            <person name="Hu C."/>
        </authorList>
    </citation>
    <scope>NUCLEOTIDE SEQUENCE [LARGE SCALE GENOMIC DNA]</scope>
    <source>
        <strain evidence="2 5">HEB18</strain>
    </source>
</reference>
<dbReference type="OrthoDB" id="5653970at2"/>
<organism evidence="2 5">
    <name type="scientific">Legionella qingyii</name>
    <dbReference type="NCBI Taxonomy" id="2184757"/>
    <lineage>
        <taxon>Bacteria</taxon>
        <taxon>Pseudomonadati</taxon>
        <taxon>Pseudomonadota</taxon>
        <taxon>Gammaproteobacteria</taxon>
        <taxon>Legionellales</taxon>
        <taxon>Legionellaceae</taxon>
        <taxon>Legionella</taxon>
    </lineage>
</organism>
<dbReference type="EMBL" id="RZGX01000016">
    <property type="protein sequence ID" value="RUR21460.1"/>
    <property type="molecule type" value="Genomic_DNA"/>
</dbReference>
<gene>
    <name evidence="3" type="ORF">DGG96_11435</name>
    <name evidence="2" type="ORF">DGG96_16295</name>
    <name evidence="4" type="ORF">ELY20_12195</name>
</gene>
<proteinExistence type="predicted"/>
<feature type="chain" id="PRO_5044583803" evidence="1">
    <location>
        <begin position="22"/>
        <end position="90"/>
    </location>
</feature>
<sequence>MKWIILLGSIVLMAGCCCTTAYTPVYTPAIAYTSAVTYKPVIRYRPVVSYRPVAVTRVVTPAVAPVVEPVSVYSYPVGPLDVTTTTIDFY</sequence>
<dbReference type="Proteomes" id="UP000287374">
    <property type="component" value="Unassembled WGS sequence"/>
</dbReference>
<evidence type="ECO:0000313" key="6">
    <source>
        <dbReference type="Proteomes" id="UP000287374"/>
    </source>
</evidence>
<accession>A0A317TZW2</accession>
<keyword evidence="6" id="KW-1185">Reference proteome</keyword>